<feature type="domain" description="Fibronectin type III-like" evidence="7">
    <location>
        <begin position="980"/>
        <end position="1050"/>
    </location>
</feature>
<keyword evidence="5" id="KW-0378">Hydrolase</keyword>
<dbReference type="InterPro" id="IPR000873">
    <property type="entry name" value="AMP-dep_synth/lig_dom"/>
</dbReference>
<keyword evidence="4" id="KW-0732">Signal</keyword>
<organism evidence="8 9">
    <name type="scientific">Coemansia umbellata</name>
    <dbReference type="NCBI Taxonomy" id="1424467"/>
    <lineage>
        <taxon>Eukaryota</taxon>
        <taxon>Fungi</taxon>
        <taxon>Fungi incertae sedis</taxon>
        <taxon>Zoopagomycota</taxon>
        <taxon>Kickxellomycotina</taxon>
        <taxon>Kickxellomycetes</taxon>
        <taxon>Kickxellales</taxon>
        <taxon>Kickxellaceae</taxon>
        <taxon>Coemansia</taxon>
    </lineage>
</organism>
<dbReference type="InterPro" id="IPR051915">
    <property type="entry name" value="Cellulose_Degrad_GH3"/>
</dbReference>
<dbReference type="Gene3D" id="3.30.300.30">
    <property type="match status" value="1"/>
</dbReference>
<dbReference type="Pfam" id="PF01915">
    <property type="entry name" value="Glyco_hydro_3_C"/>
    <property type="match status" value="1"/>
</dbReference>
<dbReference type="InterPro" id="IPR025110">
    <property type="entry name" value="AMP-bd_C"/>
</dbReference>
<dbReference type="InterPro" id="IPR036962">
    <property type="entry name" value="Glyco_hydro_3_N_sf"/>
</dbReference>
<dbReference type="Gene3D" id="3.40.50.980">
    <property type="match status" value="1"/>
</dbReference>
<dbReference type="PRINTS" id="PR00133">
    <property type="entry name" value="GLHYDRLASE3"/>
</dbReference>
<reference evidence="8" key="1">
    <citation type="submission" date="2022-07" db="EMBL/GenBank/DDBJ databases">
        <title>Phylogenomic reconstructions and comparative analyses of Kickxellomycotina fungi.</title>
        <authorList>
            <person name="Reynolds N.K."/>
            <person name="Stajich J.E."/>
            <person name="Barry K."/>
            <person name="Grigoriev I.V."/>
            <person name="Crous P."/>
            <person name="Smith M.E."/>
        </authorList>
    </citation>
    <scope>NUCLEOTIDE SEQUENCE</scope>
    <source>
        <strain evidence="8">BCRC 34882</strain>
    </source>
</reference>
<evidence type="ECO:0000313" key="8">
    <source>
        <dbReference type="EMBL" id="KAJ1986025.1"/>
    </source>
</evidence>
<name>A0ABQ8PD53_9FUNG</name>
<dbReference type="InterPro" id="IPR045851">
    <property type="entry name" value="AMP-bd_C_sf"/>
</dbReference>
<dbReference type="InterPro" id="IPR036881">
    <property type="entry name" value="Glyco_hydro_3_C_sf"/>
</dbReference>
<dbReference type="SUPFAM" id="SSF51445">
    <property type="entry name" value="(Trans)glycosidases"/>
    <property type="match status" value="1"/>
</dbReference>
<dbReference type="Pfam" id="PF00501">
    <property type="entry name" value="AMP-binding"/>
    <property type="match status" value="1"/>
</dbReference>
<dbReference type="Gene3D" id="3.40.50.1700">
    <property type="entry name" value="Glycoside hydrolase family 3 C-terminal domain"/>
    <property type="match status" value="1"/>
</dbReference>
<evidence type="ECO:0000256" key="5">
    <source>
        <dbReference type="ARBA" id="ARBA00022801"/>
    </source>
</evidence>
<dbReference type="Pfam" id="PF13193">
    <property type="entry name" value="AMP-binding_C"/>
    <property type="match status" value="1"/>
</dbReference>
<dbReference type="SUPFAM" id="SSF52279">
    <property type="entry name" value="Beta-D-glucan exohydrolase, C-terminal domain"/>
    <property type="match status" value="1"/>
</dbReference>
<dbReference type="Gene3D" id="2.60.40.10">
    <property type="entry name" value="Immunoglobulins"/>
    <property type="match status" value="1"/>
</dbReference>
<evidence type="ECO:0000256" key="2">
    <source>
        <dbReference type="ARBA" id="ARBA00005336"/>
    </source>
</evidence>
<dbReference type="Gene3D" id="3.20.20.300">
    <property type="entry name" value="Glycoside hydrolase, family 3, N-terminal domain"/>
    <property type="match status" value="1"/>
</dbReference>
<evidence type="ECO:0000256" key="1">
    <source>
        <dbReference type="ARBA" id="ARBA00000448"/>
    </source>
</evidence>
<dbReference type="PANTHER" id="PTHR30620:SF16">
    <property type="entry name" value="LYSOSOMAL BETA GLUCOSIDASE"/>
    <property type="match status" value="1"/>
</dbReference>
<dbReference type="PANTHER" id="PTHR30620">
    <property type="entry name" value="PERIPLASMIC BETA-GLUCOSIDASE-RELATED"/>
    <property type="match status" value="1"/>
</dbReference>
<dbReference type="SUPFAM" id="SSF56801">
    <property type="entry name" value="Acetyl-CoA synthetase-like"/>
    <property type="match status" value="2"/>
</dbReference>
<dbReference type="Pfam" id="PF14310">
    <property type="entry name" value="Fn3-like"/>
    <property type="match status" value="1"/>
</dbReference>
<evidence type="ECO:0000313" key="9">
    <source>
        <dbReference type="Proteomes" id="UP001151295"/>
    </source>
</evidence>
<accession>A0ABQ8PD53</accession>
<evidence type="ECO:0000256" key="3">
    <source>
        <dbReference type="ARBA" id="ARBA00012744"/>
    </source>
</evidence>
<evidence type="ECO:0000256" key="4">
    <source>
        <dbReference type="ARBA" id="ARBA00022729"/>
    </source>
</evidence>
<keyword evidence="9" id="KW-1185">Reference proteome</keyword>
<evidence type="ECO:0000256" key="6">
    <source>
        <dbReference type="ARBA" id="ARBA00023295"/>
    </source>
</evidence>
<evidence type="ECO:0000259" key="7">
    <source>
        <dbReference type="SMART" id="SM01217"/>
    </source>
</evidence>
<dbReference type="Pfam" id="PF00933">
    <property type="entry name" value="Glyco_hydro_3"/>
    <property type="match status" value="1"/>
</dbReference>
<gene>
    <name evidence="8" type="ORF">EDC05_006443</name>
</gene>
<keyword evidence="6" id="KW-0326">Glycosidase</keyword>
<sequence length="1074" mass="117023">MFSSPYPDITTPKLDIPSFVFATAAKDSVFGNNPNLVALTEATVILSYGGIKRLTEEFASGLANKLGLKKGDVIAMLLPNTPYYPVFVLGAHMIGITCAVANPAYTYAEIKHLLTLTEAKAILTTIDIVPTVLQALQNCKAAIPREFILTIDGAADNKKELIKFKGFSIAPAELERILVAHPAVLDAAVIPVYQKKQGTEVPKAYVVLRPSAKNSPRITEEIKLWVAERVASYKALRGGIEIVDAIPKSSSGSTQTPGSTQVSYSTDDSLYSTVYVYSTAGGSSAEMSSSPVESTAPANPECTWNSIQILDPETWTPVETYEYNTYTTPVVAPGDIDSDIFDMVKGLTLEQKVGQMTQIETGQIADCNGNLNETAVTYWIEKWGVGSFLETPGNHGGKYSWYSPKEFADWTDAVQRIALEKGPKIPIIWGLDSVRGANYVKGGTIFPSGTGTAATFNTQNAYNAGRIAAKDTRSAGVHWAFGPVLDLAVNKLWSRTYEDFGEEPYLSSQMARFSTLGYQGDYKKDRARVATSIKHFIAYGDPFDGSDRADRYIAKHDLLEYYVPPFQAGIDAGAAAVMESYGVINDEAVSISQYYLKDLLRTQLGFKGMMVTDWAEINNQALKYFTAKDVEQANLLALQNTTIDMSMVADDNTFSNITITLVQKGIIPESRIEESAARVLQLKKDLGLFDAPYADRSLANTVGSPQDVETARNAVRESITLLKNKNNVLPLKASDNVLFVGPTINTTRYMGGGWNVHWQGPSDAEGDGVYQGFGDTILKGVEQILGCQPTYYLGVDIQGENYTNFDEILNAARTVDKVVIGLGESSYAEEFGNRGNLTLPAKHLDLVRQVARVTQAPIIVVLVEGRPRILEDVADIADSIIDAYLPGAYGGLPIAEILYGKTNPSGRLPITYPAEESQASDTVWQPAYMEYAPQWPFGYGLGYSSISYSNVTLSSSSVSIGSPVIASVKVTNNGPYPQKEPVLMFTQQQYRPFYAPENYRLRAFDKVDLAVGESKTVIFTLNAEDLAFWDSQLRRRIEPAPVNVVINPYTQVNITAVVNLEGDSSAAIAQGVGA</sequence>
<dbReference type="InterPro" id="IPR017853">
    <property type="entry name" value="GH"/>
</dbReference>
<dbReference type="InterPro" id="IPR001764">
    <property type="entry name" value="Glyco_hydro_3_N"/>
</dbReference>
<dbReference type="InterPro" id="IPR026891">
    <property type="entry name" value="Fn3-like"/>
</dbReference>
<proteinExistence type="inferred from homology"/>
<comment type="catalytic activity">
    <reaction evidence="1">
        <text>Hydrolysis of terminal, non-reducing beta-D-glucosyl residues with release of beta-D-glucose.</text>
        <dbReference type="EC" id="3.2.1.21"/>
    </reaction>
</comment>
<dbReference type="InterPro" id="IPR013783">
    <property type="entry name" value="Ig-like_fold"/>
</dbReference>
<comment type="similarity">
    <text evidence="2">Belongs to the glycosyl hydrolase 3 family.</text>
</comment>
<dbReference type="InterPro" id="IPR002772">
    <property type="entry name" value="Glyco_hydro_3_C"/>
</dbReference>
<protein>
    <recommendedName>
        <fullName evidence="3">beta-glucosidase</fullName>
        <ecNumber evidence="3">3.2.1.21</ecNumber>
    </recommendedName>
</protein>
<dbReference type="SMART" id="SM01217">
    <property type="entry name" value="Fn3_like"/>
    <property type="match status" value="1"/>
</dbReference>
<dbReference type="EMBL" id="JANBQD010000202">
    <property type="protein sequence ID" value="KAJ1986025.1"/>
    <property type="molecule type" value="Genomic_DNA"/>
</dbReference>
<dbReference type="Proteomes" id="UP001151295">
    <property type="component" value="Unassembled WGS sequence"/>
</dbReference>
<comment type="caution">
    <text evidence="8">The sequence shown here is derived from an EMBL/GenBank/DDBJ whole genome shotgun (WGS) entry which is preliminary data.</text>
</comment>
<dbReference type="EC" id="3.2.1.21" evidence="3"/>